<organism evidence="4 5">
    <name type="scientific">Rhypophila decipiens</name>
    <dbReference type="NCBI Taxonomy" id="261697"/>
    <lineage>
        <taxon>Eukaryota</taxon>
        <taxon>Fungi</taxon>
        <taxon>Dikarya</taxon>
        <taxon>Ascomycota</taxon>
        <taxon>Pezizomycotina</taxon>
        <taxon>Sordariomycetes</taxon>
        <taxon>Sordariomycetidae</taxon>
        <taxon>Sordariales</taxon>
        <taxon>Naviculisporaceae</taxon>
        <taxon>Rhypophila</taxon>
    </lineage>
</organism>
<sequence length="551" mass="60134">MRLLASPSPLATLLFFTSGARLSHAMAAWFTDFGPQVILQNDTTGAIHYTTCNSDDQPTYSVDNVFKLVEYPPKKNTALTGSGYYDSQKTVASIYYLDKYDVVVNAVFNCNMTTGLFELDGNWVISGVAPLPLSPNSGLATVLLGNTEGYRIYYHDENMAINELAYKPGGDWRHKAVISQDPQYSSAIAAAFTGNENITVVTARDTENIAVTRYHADTTWRISTFPHPLQGNLITQDTSAENITINSTVQANFTLPSWNGKPRSMGISIDPKHTRSVWYIGEDKNLYQISNKNWTWSHQNSQAGDIWPVADSPNSPLAVVGDFNNGNLRIYYQVNGSIAEVKSENGEWAKWTTLPVPEPVKAELPAPPASPSISPIPTPDDETNMAGLSNGAKVGLGVGIALGVLLVIGLITACVVHRRKRKARASAPSFENGGVQVSAYEPIHSSSSVSPLHSSYGQPSPGSMAGYPVVANYDHYAAWEKQNYMGDVPPPNTAGLYQLDATGRPVELDSPRQVFEMSDQPYAHELPVVGVQYQHQVSQPTYDGNNKQQQQ</sequence>
<feature type="compositionally biased region" description="Pro residues" evidence="1">
    <location>
        <begin position="365"/>
        <end position="378"/>
    </location>
</feature>
<dbReference type="AlphaFoldDB" id="A0AAN6YIF6"/>
<feature type="signal peptide" evidence="3">
    <location>
        <begin position="1"/>
        <end position="25"/>
    </location>
</feature>
<feature type="transmembrane region" description="Helical" evidence="2">
    <location>
        <begin position="394"/>
        <end position="416"/>
    </location>
</feature>
<gene>
    <name evidence="4" type="ORF">QBC37DRAFT_368470</name>
</gene>
<feature type="chain" id="PRO_5042994198" description="Fucose-specific lectin" evidence="3">
    <location>
        <begin position="26"/>
        <end position="551"/>
    </location>
</feature>
<name>A0AAN6YIF6_9PEZI</name>
<feature type="region of interest" description="Disordered" evidence="1">
    <location>
        <begin position="364"/>
        <end position="384"/>
    </location>
</feature>
<evidence type="ECO:0000313" key="4">
    <source>
        <dbReference type="EMBL" id="KAK4219058.1"/>
    </source>
</evidence>
<keyword evidence="2" id="KW-0812">Transmembrane</keyword>
<dbReference type="Proteomes" id="UP001301769">
    <property type="component" value="Unassembled WGS sequence"/>
</dbReference>
<protein>
    <recommendedName>
        <fullName evidence="6">Fucose-specific lectin</fullName>
    </recommendedName>
</protein>
<dbReference type="SUPFAM" id="SSF89372">
    <property type="entry name" value="Fucose-specific lectin"/>
    <property type="match status" value="1"/>
</dbReference>
<dbReference type="Gene3D" id="2.120.10.70">
    <property type="entry name" value="Fucose-specific lectin"/>
    <property type="match status" value="2"/>
</dbReference>
<proteinExistence type="predicted"/>
<reference evidence="4" key="1">
    <citation type="journal article" date="2023" name="Mol. Phylogenet. Evol.">
        <title>Genome-scale phylogeny and comparative genomics of the fungal order Sordariales.</title>
        <authorList>
            <person name="Hensen N."/>
            <person name="Bonometti L."/>
            <person name="Westerberg I."/>
            <person name="Brannstrom I.O."/>
            <person name="Guillou S."/>
            <person name="Cros-Aarteil S."/>
            <person name="Calhoun S."/>
            <person name="Haridas S."/>
            <person name="Kuo A."/>
            <person name="Mondo S."/>
            <person name="Pangilinan J."/>
            <person name="Riley R."/>
            <person name="LaButti K."/>
            <person name="Andreopoulos B."/>
            <person name="Lipzen A."/>
            <person name="Chen C."/>
            <person name="Yan M."/>
            <person name="Daum C."/>
            <person name="Ng V."/>
            <person name="Clum A."/>
            <person name="Steindorff A."/>
            <person name="Ohm R.A."/>
            <person name="Martin F."/>
            <person name="Silar P."/>
            <person name="Natvig D.O."/>
            <person name="Lalanne C."/>
            <person name="Gautier V."/>
            <person name="Ament-Velasquez S.L."/>
            <person name="Kruys A."/>
            <person name="Hutchinson M.I."/>
            <person name="Powell A.J."/>
            <person name="Barry K."/>
            <person name="Miller A.N."/>
            <person name="Grigoriev I.V."/>
            <person name="Debuchy R."/>
            <person name="Gladieux P."/>
            <person name="Hiltunen Thoren M."/>
            <person name="Johannesson H."/>
        </authorList>
    </citation>
    <scope>NUCLEOTIDE SEQUENCE</scope>
    <source>
        <strain evidence="4">PSN293</strain>
    </source>
</reference>
<evidence type="ECO:0000256" key="1">
    <source>
        <dbReference type="SAM" id="MobiDB-lite"/>
    </source>
</evidence>
<keyword evidence="5" id="KW-1185">Reference proteome</keyword>
<keyword evidence="2" id="KW-0472">Membrane</keyword>
<evidence type="ECO:0008006" key="6">
    <source>
        <dbReference type="Google" id="ProtNLM"/>
    </source>
</evidence>
<dbReference type="EMBL" id="MU858050">
    <property type="protein sequence ID" value="KAK4219058.1"/>
    <property type="molecule type" value="Genomic_DNA"/>
</dbReference>
<keyword evidence="3" id="KW-0732">Signal</keyword>
<accession>A0AAN6YIF6</accession>
<evidence type="ECO:0000256" key="2">
    <source>
        <dbReference type="SAM" id="Phobius"/>
    </source>
</evidence>
<reference evidence="4" key="2">
    <citation type="submission" date="2023-05" db="EMBL/GenBank/DDBJ databases">
        <authorList>
            <consortium name="Lawrence Berkeley National Laboratory"/>
            <person name="Steindorff A."/>
            <person name="Hensen N."/>
            <person name="Bonometti L."/>
            <person name="Westerberg I."/>
            <person name="Brannstrom I.O."/>
            <person name="Guillou S."/>
            <person name="Cros-Aarteil S."/>
            <person name="Calhoun S."/>
            <person name="Haridas S."/>
            <person name="Kuo A."/>
            <person name="Mondo S."/>
            <person name="Pangilinan J."/>
            <person name="Riley R."/>
            <person name="Labutti K."/>
            <person name="Andreopoulos B."/>
            <person name="Lipzen A."/>
            <person name="Chen C."/>
            <person name="Yanf M."/>
            <person name="Daum C."/>
            <person name="Ng V."/>
            <person name="Clum A."/>
            <person name="Ohm R."/>
            <person name="Martin F."/>
            <person name="Silar P."/>
            <person name="Natvig D."/>
            <person name="Lalanne C."/>
            <person name="Gautier V."/>
            <person name="Ament-Velasquez S.L."/>
            <person name="Kruys A."/>
            <person name="Hutchinson M.I."/>
            <person name="Powell A.J."/>
            <person name="Barry K."/>
            <person name="Miller A.N."/>
            <person name="Grigoriev I.V."/>
            <person name="Debuchy R."/>
            <person name="Gladieux P."/>
            <person name="Thoren M.H."/>
            <person name="Johannesson H."/>
        </authorList>
    </citation>
    <scope>NUCLEOTIDE SEQUENCE</scope>
    <source>
        <strain evidence="4">PSN293</strain>
    </source>
</reference>
<evidence type="ECO:0000256" key="3">
    <source>
        <dbReference type="SAM" id="SignalP"/>
    </source>
</evidence>
<comment type="caution">
    <text evidence="4">The sequence shown here is derived from an EMBL/GenBank/DDBJ whole genome shotgun (WGS) entry which is preliminary data.</text>
</comment>
<keyword evidence="2" id="KW-1133">Transmembrane helix</keyword>
<evidence type="ECO:0000313" key="5">
    <source>
        <dbReference type="Proteomes" id="UP001301769"/>
    </source>
</evidence>